<organism evidence="2 3">
    <name type="scientific">Acidianus brierleyi</name>
    <dbReference type="NCBI Taxonomy" id="41673"/>
    <lineage>
        <taxon>Archaea</taxon>
        <taxon>Thermoproteota</taxon>
        <taxon>Thermoprotei</taxon>
        <taxon>Sulfolobales</taxon>
        <taxon>Sulfolobaceae</taxon>
        <taxon>Acidianus</taxon>
    </lineage>
</organism>
<keyword evidence="1" id="KW-0812">Transmembrane</keyword>
<evidence type="ECO:0000256" key="1">
    <source>
        <dbReference type="SAM" id="Phobius"/>
    </source>
</evidence>
<reference evidence="2 3" key="1">
    <citation type="submission" date="2018-05" db="EMBL/GenBank/DDBJ databases">
        <title>Complete Genome Sequences of Extremely Thermoacidophilic, Metal-Mobilizing Type-Strain Members of the Archaeal Family Sulfolobaceae: Acidianus brierleyi DSM-1651T, Acidianus sulfidivorans DSM-18786T, Metallosphaera hakonensis DSM-7519T, and Metallosphaera prunae DSM-10039T.</title>
        <authorList>
            <person name="Counts J.A."/>
            <person name="Kelly R.M."/>
        </authorList>
    </citation>
    <scope>NUCLEOTIDE SEQUENCE [LARGE SCALE GENOMIC DNA]</scope>
    <source>
        <strain evidence="2 3">DSM 1651</strain>
    </source>
</reference>
<gene>
    <name evidence="2" type="ORF">DFR85_01990</name>
</gene>
<dbReference type="EMBL" id="CP029289">
    <property type="protein sequence ID" value="AWR95878.1"/>
    <property type="molecule type" value="Genomic_DNA"/>
</dbReference>
<proteinExistence type="predicted"/>
<evidence type="ECO:0000313" key="3">
    <source>
        <dbReference type="Proteomes" id="UP000248044"/>
    </source>
</evidence>
<name>A0A2U9IIJ9_9CREN</name>
<keyword evidence="1" id="KW-0472">Membrane</keyword>
<accession>A0A2U9IIJ9</accession>
<feature type="transmembrane region" description="Helical" evidence="1">
    <location>
        <begin position="7"/>
        <end position="29"/>
    </location>
</feature>
<keyword evidence="3" id="KW-1185">Reference proteome</keyword>
<protein>
    <submittedName>
        <fullName evidence="2">Uncharacterized protein</fullName>
    </submittedName>
</protein>
<dbReference type="KEGG" id="abri:DFR85_01990"/>
<dbReference type="Proteomes" id="UP000248044">
    <property type="component" value="Chromosome"/>
</dbReference>
<dbReference type="AlphaFoldDB" id="A0A2U9IIJ9"/>
<keyword evidence="1" id="KW-1133">Transmembrane helix</keyword>
<sequence>MTSRDCLKYFILVLCILLIYLIILMQINILKNIWKNNNNYSFNLSI</sequence>
<evidence type="ECO:0000313" key="2">
    <source>
        <dbReference type="EMBL" id="AWR95878.1"/>
    </source>
</evidence>